<sequence length="133" mass="14714">MSDATLRLMKMVDYLESVQKDGTANLDAGSKGKSDNDDNNENEVVGSVEEAKDLEKLEVDTSLLSLSRVSTLGSDNDPEEAEEDSPTHMYHKSESMDDYEYEKSFQASKATLSSAMDFLKELSDHDSTEKSDS</sequence>
<feature type="region of interest" description="Disordered" evidence="1">
    <location>
        <begin position="68"/>
        <end position="97"/>
    </location>
</feature>
<name>A0A7S2M2C0_9STRA</name>
<evidence type="ECO:0000256" key="1">
    <source>
        <dbReference type="SAM" id="MobiDB-lite"/>
    </source>
</evidence>
<protein>
    <submittedName>
        <fullName evidence="2">Uncharacterized protein</fullName>
    </submittedName>
</protein>
<evidence type="ECO:0000313" key="2">
    <source>
        <dbReference type="EMBL" id="CAD9621427.1"/>
    </source>
</evidence>
<dbReference type="EMBL" id="HBGZ01025564">
    <property type="protein sequence ID" value="CAD9621427.1"/>
    <property type="molecule type" value="Transcribed_RNA"/>
</dbReference>
<proteinExistence type="predicted"/>
<reference evidence="2" key="1">
    <citation type="submission" date="2021-01" db="EMBL/GenBank/DDBJ databases">
        <authorList>
            <person name="Corre E."/>
            <person name="Pelletier E."/>
            <person name="Niang G."/>
            <person name="Scheremetjew M."/>
            <person name="Finn R."/>
            <person name="Kale V."/>
            <person name="Holt S."/>
            <person name="Cochrane G."/>
            <person name="Meng A."/>
            <person name="Brown T."/>
            <person name="Cohen L."/>
        </authorList>
    </citation>
    <scope>NUCLEOTIDE SEQUENCE</scope>
    <source>
        <strain evidence="2">SM1012Den-03</strain>
    </source>
</reference>
<gene>
    <name evidence="2" type="ORF">SMAR0320_LOCUS18187</name>
</gene>
<feature type="region of interest" description="Disordered" evidence="1">
    <location>
        <begin position="20"/>
        <end position="53"/>
    </location>
</feature>
<organism evidence="2">
    <name type="scientific">Skeletonema marinoi</name>
    <dbReference type="NCBI Taxonomy" id="267567"/>
    <lineage>
        <taxon>Eukaryota</taxon>
        <taxon>Sar</taxon>
        <taxon>Stramenopiles</taxon>
        <taxon>Ochrophyta</taxon>
        <taxon>Bacillariophyta</taxon>
        <taxon>Coscinodiscophyceae</taxon>
        <taxon>Thalassiosirophycidae</taxon>
        <taxon>Thalassiosirales</taxon>
        <taxon>Skeletonemataceae</taxon>
        <taxon>Skeletonema</taxon>
        <taxon>Skeletonema marinoi-dohrnii complex</taxon>
    </lineage>
</organism>
<accession>A0A7S2M2C0</accession>
<dbReference type="AlphaFoldDB" id="A0A7S2M2C0"/>